<dbReference type="PANTHER" id="PTHR13533">
    <property type="entry name" value="N-ACETYLNEURAMINATE 9-O-ACETYLTRANSFERASE"/>
    <property type="match status" value="1"/>
</dbReference>
<keyword evidence="11" id="KW-1185">Reference proteome</keyword>
<dbReference type="GO" id="GO:0016740">
    <property type="term" value="F:transferase activity"/>
    <property type="evidence" value="ECO:0007669"/>
    <property type="project" value="UniProtKB-KW"/>
</dbReference>
<evidence type="ECO:0000256" key="6">
    <source>
        <dbReference type="ARBA" id="ARBA00023136"/>
    </source>
</evidence>
<dbReference type="OrthoDB" id="1932925at2759"/>
<evidence type="ECO:0000313" key="11">
    <source>
        <dbReference type="Proteomes" id="UP001140502"/>
    </source>
</evidence>
<evidence type="ECO:0000256" key="1">
    <source>
        <dbReference type="ARBA" id="ARBA00004141"/>
    </source>
</evidence>
<keyword evidence="5 8" id="KW-1133">Transmembrane helix</keyword>
<evidence type="ECO:0000256" key="4">
    <source>
        <dbReference type="ARBA" id="ARBA00022692"/>
    </source>
</evidence>
<keyword evidence="3" id="KW-0808">Transferase</keyword>
<feature type="domain" description="Cas1p 10 TM acyl transferase" evidence="9">
    <location>
        <begin position="337"/>
        <end position="796"/>
    </location>
</feature>
<evidence type="ECO:0000259" key="9">
    <source>
        <dbReference type="Pfam" id="PF07779"/>
    </source>
</evidence>
<dbReference type="EMBL" id="JAPEUR010000006">
    <property type="protein sequence ID" value="KAJ4328869.1"/>
    <property type="molecule type" value="Genomic_DNA"/>
</dbReference>
<comment type="subcellular location">
    <subcellularLocation>
        <location evidence="1">Membrane</location>
        <topology evidence="1">Multi-pass membrane protein</topology>
    </subcellularLocation>
</comment>
<dbReference type="GO" id="GO:0005975">
    <property type="term" value="P:carbohydrate metabolic process"/>
    <property type="evidence" value="ECO:0007669"/>
    <property type="project" value="UniProtKB-ARBA"/>
</dbReference>
<keyword evidence="4 8" id="KW-0812">Transmembrane</keyword>
<gene>
    <name evidence="10" type="ORF">N0V84_000657</name>
</gene>
<keyword evidence="7" id="KW-0325">Glycoprotein</keyword>
<dbReference type="GO" id="GO:0016020">
    <property type="term" value="C:membrane"/>
    <property type="evidence" value="ECO:0007669"/>
    <property type="project" value="UniProtKB-SubCell"/>
</dbReference>
<dbReference type="PANTHER" id="PTHR13533:SF1">
    <property type="entry name" value="N-ACETYLNEURAMINATE 9-O-ACETYLTRANSFERASE"/>
    <property type="match status" value="1"/>
</dbReference>
<comment type="similarity">
    <text evidence="2">Belongs to the PC-esterase family. CASD1 subfamily.</text>
</comment>
<sequence>MLSSSPSFTLAIRALPIAFSILLLVAVILNGFSPNDDPYRCKALLGDGIRNGSWLHHPDNNGERKPFTNWQPDGCMLHKYTSDDIRRCMDGRRMVFSGDSTTRQVYWGMARLINRKKAVEARGHIEKHASHQLTLDGIRMSMIWNPWFLTGELNPELTRELELFTKEKHHPPPIKEQKGPALIMLGAGSWYSLVYVEEQSFSYFQEAFDNITDILHLQDLPTFGTRSMDPHDGVGNEVFIAPVAPPFYESLPESRRRPEGIHEGEVEAIDKYMFDAEAQHNLRLLRAFPELSHNQPSAMVDLYDTGFHIIDSVAEIKANILLNLRCNAKLDKLSGYPYDRTCCSDYGSRSFAQIIVLGLTAFYTFACVVFEIMDIVNFTESPRRQWLNMKVGVFPMALLYCYVADRTGLFSKGMKEFVPLEFALLVSAYAIIFAATVRKTRLRAPRVVATDATLAGPIKEDSGILSRDQTEEWKGWMQAVILIYHWTGASRNLPIYIVIRLLVAAYLFQTGYGHTIFFLAKKDFSLRRIVSVLLRLNILSCALPYIMDTDYMFYYFAPLVSFWFLVVYTTMGIGSRYNDNTCAIISKICGSLVLVTVILKFSPIIGWVFVALDTVFRIKWDLHEWEFRVGLDSFIVYMGMLAGLAHQRVERNSTWFTNYRNTAIPSLAILLIYAVLCLIFCDEKRTYTMVHPYLSFLPILAFVALRNATSRLRNMCSGAAVWLGRCSLETFILQYHIYLAGDTKGILLFGFFKGDGSLLSDRWRDLVIIVPIFLWMSNLVAEASEVIVKLVKNKSEEAAYGEEDELKIIEPTWGDYTLLDGHRLDRINQALRATVKISGDPRLRMGSIFALMWLLNWLY</sequence>
<dbReference type="AlphaFoldDB" id="A0A9W8WMD7"/>
<keyword evidence="6 8" id="KW-0472">Membrane</keyword>
<evidence type="ECO:0000256" key="3">
    <source>
        <dbReference type="ARBA" id="ARBA00022679"/>
    </source>
</evidence>
<evidence type="ECO:0000256" key="5">
    <source>
        <dbReference type="ARBA" id="ARBA00022989"/>
    </source>
</evidence>
<feature type="transmembrane region" description="Helical" evidence="8">
    <location>
        <begin position="417"/>
        <end position="437"/>
    </location>
</feature>
<feature type="transmembrane region" description="Helical" evidence="8">
    <location>
        <begin position="629"/>
        <end position="649"/>
    </location>
</feature>
<dbReference type="Proteomes" id="UP001140502">
    <property type="component" value="Unassembled WGS sequence"/>
</dbReference>
<dbReference type="Pfam" id="PF07779">
    <property type="entry name" value="Cas1_AcylT"/>
    <property type="match status" value="1"/>
</dbReference>
<evidence type="ECO:0000313" key="10">
    <source>
        <dbReference type="EMBL" id="KAJ4328869.1"/>
    </source>
</evidence>
<name>A0A9W8WMD7_9HYPO</name>
<organism evidence="10 11">
    <name type="scientific">Fusarium piperis</name>
    <dbReference type="NCBI Taxonomy" id="1435070"/>
    <lineage>
        <taxon>Eukaryota</taxon>
        <taxon>Fungi</taxon>
        <taxon>Dikarya</taxon>
        <taxon>Ascomycota</taxon>
        <taxon>Pezizomycotina</taxon>
        <taxon>Sordariomycetes</taxon>
        <taxon>Hypocreomycetidae</taxon>
        <taxon>Hypocreales</taxon>
        <taxon>Nectriaceae</taxon>
        <taxon>Fusarium</taxon>
        <taxon>Fusarium solani species complex</taxon>
    </lineage>
</organism>
<proteinExistence type="inferred from homology"/>
<feature type="transmembrane region" description="Helical" evidence="8">
    <location>
        <begin position="495"/>
        <end position="517"/>
    </location>
</feature>
<comment type="caution">
    <text evidence="10">The sequence shown here is derived from an EMBL/GenBank/DDBJ whole genome shotgun (WGS) entry which is preliminary data.</text>
</comment>
<feature type="transmembrane region" description="Helical" evidence="8">
    <location>
        <begin position="661"/>
        <end position="681"/>
    </location>
</feature>
<accession>A0A9W8WMD7</accession>
<evidence type="ECO:0000256" key="8">
    <source>
        <dbReference type="SAM" id="Phobius"/>
    </source>
</evidence>
<dbReference type="GO" id="GO:0005794">
    <property type="term" value="C:Golgi apparatus"/>
    <property type="evidence" value="ECO:0007669"/>
    <property type="project" value="UniProtKB-ARBA"/>
</dbReference>
<feature type="transmembrane region" description="Helical" evidence="8">
    <location>
        <begin position="553"/>
        <end position="573"/>
    </location>
</feature>
<protein>
    <recommendedName>
        <fullName evidence="9">Cas1p 10 TM acyl transferase domain-containing protein</fullName>
    </recommendedName>
</protein>
<evidence type="ECO:0000256" key="2">
    <source>
        <dbReference type="ARBA" id="ARBA00010666"/>
    </source>
</evidence>
<dbReference type="InterPro" id="IPR012419">
    <property type="entry name" value="Cas1_AcylTrans_dom"/>
</dbReference>
<feature type="transmembrane region" description="Helical" evidence="8">
    <location>
        <begin position="12"/>
        <end position="32"/>
    </location>
</feature>
<feature type="transmembrane region" description="Helical" evidence="8">
    <location>
        <begin position="687"/>
        <end position="705"/>
    </location>
</feature>
<feature type="transmembrane region" description="Helical" evidence="8">
    <location>
        <begin position="354"/>
        <end position="373"/>
    </location>
</feature>
<feature type="transmembrane region" description="Helical" evidence="8">
    <location>
        <begin position="585"/>
        <end position="609"/>
    </location>
</feature>
<evidence type="ECO:0000256" key="7">
    <source>
        <dbReference type="ARBA" id="ARBA00023180"/>
    </source>
</evidence>
<reference evidence="10" key="1">
    <citation type="submission" date="2022-10" db="EMBL/GenBank/DDBJ databases">
        <title>Tapping the CABI collections for fungal endophytes: first genome assemblies for Collariella, Neodidymelliopsis, Ascochyta clinopodiicola, Didymella pomorum, Didymosphaeria variabile, Neocosmospora piperis and Neocucurbitaria cava.</title>
        <authorList>
            <person name="Hill R."/>
        </authorList>
    </citation>
    <scope>NUCLEOTIDE SEQUENCE</scope>
    <source>
        <strain evidence="10">IMI 366586</strain>
    </source>
</reference>